<dbReference type="PANTHER" id="PTHR43630">
    <property type="entry name" value="POLY-BETA-1,6-N-ACETYL-D-GLUCOSAMINE SYNTHASE"/>
    <property type="match status" value="1"/>
</dbReference>
<comment type="caution">
    <text evidence="5">The sequence shown here is derived from an EMBL/GenBank/DDBJ whole genome shotgun (WGS) entry which is preliminary data.</text>
</comment>
<dbReference type="GO" id="GO:0016757">
    <property type="term" value="F:glycosyltransferase activity"/>
    <property type="evidence" value="ECO:0007669"/>
    <property type="project" value="UniProtKB-KW"/>
</dbReference>
<feature type="transmembrane region" description="Helical" evidence="4">
    <location>
        <begin position="358"/>
        <end position="384"/>
    </location>
</feature>
<evidence type="ECO:0000256" key="1">
    <source>
        <dbReference type="ARBA" id="ARBA00006739"/>
    </source>
</evidence>
<evidence type="ECO:0000256" key="2">
    <source>
        <dbReference type="ARBA" id="ARBA00022676"/>
    </source>
</evidence>
<dbReference type="EMBL" id="QPKV01000002">
    <property type="protein sequence ID" value="RDC57884.1"/>
    <property type="molecule type" value="Genomic_DNA"/>
</dbReference>
<dbReference type="SUPFAM" id="SSF53448">
    <property type="entry name" value="Nucleotide-diphospho-sugar transferases"/>
    <property type="match status" value="1"/>
</dbReference>
<accession>A0A369PZF9</accession>
<feature type="transmembrane region" description="Helical" evidence="4">
    <location>
        <begin position="18"/>
        <end position="41"/>
    </location>
</feature>
<keyword evidence="4" id="KW-0472">Membrane</keyword>
<feature type="transmembrane region" description="Helical" evidence="4">
    <location>
        <begin position="390"/>
        <end position="414"/>
    </location>
</feature>
<dbReference type="PANTHER" id="PTHR43630:SF1">
    <property type="entry name" value="POLY-BETA-1,6-N-ACETYL-D-GLUCOSAMINE SYNTHASE"/>
    <property type="match status" value="1"/>
</dbReference>
<dbReference type="Pfam" id="PF13641">
    <property type="entry name" value="Glyco_tranf_2_3"/>
    <property type="match status" value="1"/>
</dbReference>
<evidence type="ECO:0000256" key="4">
    <source>
        <dbReference type="SAM" id="Phobius"/>
    </source>
</evidence>
<evidence type="ECO:0000256" key="3">
    <source>
        <dbReference type="ARBA" id="ARBA00022679"/>
    </source>
</evidence>
<comment type="similarity">
    <text evidence="1">Belongs to the glycosyltransferase 2 family.</text>
</comment>
<dbReference type="CDD" id="cd06423">
    <property type="entry name" value="CESA_like"/>
    <property type="match status" value="1"/>
</dbReference>
<sequence>MEYVKVKEVIRFTFEHGIFYYGISIMGTYLMLIIFSIIEIIKYQRKNSFISYESLLTSQHTPGISVIAPAYNEGEIIRNGVHTLLSLNYPKFEVIIVNDGSTDDSLQQLIDEYELVEVNFAYHEEIVTQPVKKIYKSTNPVYAKLMVIDKENGKSKADASNAGINAASYPLFLCTDVDCILHKDTLLKMVKPFVEEKTKVIATGAVIRISNSCEVENGFLKKVRAPKQFLPLFQELEYIRAFLMGRMAWSRINGLMLVSGGLGLFDKDIVLKAGGYSHESFGEDLELVTRMRIYMEDNKQKYKVKYIPESMCWTEVPSTLSVYSRQRTRWAKGLAQTLWFHKKVFLNPKYKVFGLVSFPYWVFFEWLAPILEFGGIIYYIYIIITGQITWSYAIALLIFIYSFSVMITIISVLWDEITGMKYQKKSEVLKLCAAAVIEPLVYHPLVLFFSIRGNWFFLTGQKLHWGIMTRSGFKKKNNKLSDYEQRKL</sequence>
<evidence type="ECO:0000313" key="5">
    <source>
        <dbReference type="EMBL" id="RDC57884.1"/>
    </source>
</evidence>
<protein>
    <submittedName>
        <fullName evidence="5">Glycosyltransferase family 2 protein</fullName>
    </submittedName>
</protein>
<name>A0A369PZF9_9SPHI</name>
<dbReference type="InterPro" id="IPR029044">
    <property type="entry name" value="Nucleotide-diphossugar_trans"/>
</dbReference>
<keyword evidence="4" id="KW-0812">Transmembrane</keyword>
<dbReference type="OrthoDB" id="9766299at2"/>
<proteinExistence type="inferred from homology"/>
<organism evidence="5 6">
    <name type="scientific">Pedobacter chinensis</name>
    <dbReference type="NCBI Taxonomy" id="2282421"/>
    <lineage>
        <taxon>Bacteria</taxon>
        <taxon>Pseudomonadati</taxon>
        <taxon>Bacteroidota</taxon>
        <taxon>Sphingobacteriia</taxon>
        <taxon>Sphingobacteriales</taxon>
        <taxon>Sphingobacteriaceae</taxon>
        <taxon>Pedobacter</taxon>
    </lineage>
</organism>
<dbReference type="RefSeq" id="WP_115401305.1">
    <property type="nucleotide sequence ID" value="NZ_QPKV01000002.1"/>
</dbReference>
<dbReference type="Gene3D" id="3.90.550.10">
    <property type="entry name" value="Spore Coat Polysaccharide Biosynthesis Protein SpsA, Chain A"/>
    <property type="match status" value="1"/>
</dbReference>
<keyword evidence="6" id="KW-1185">Reference proteome</keyword>
<dbReference type="Proteomes" id="UP000253961">
    <property type="component" value="Unassembled WGS sequence"/>
</dbReference>
<keyword evidence="3 5" id="KW-0808">Transferase</keyword>
<dbReference type="AlphaFoldDB" id="A0A369PZF9"/>
<gene>
    <name evidence="5" type="ORF">DU508_02725</name>
</gene>
<evidence type="ECO:0000313" key="6">
    <source>
        <dbReference type="Proteomes" id="UP000253961"/>
    </source>
</evidence>
<keyword evidence="4" id="KW-1133">Transmembrane helix</keyword>
<keyword evidence="2" id="KW-0328">Glycosyltransferase</keyword>
<reference evidence="5 6" key="1">
    <citation type="submission" date="2018-07" db="EMBL/GenBank/DDBJ databases">
        <title>Pedobacter sp. nov., isolated from soil.</title>
        <authorList>
            <person name="Zhou L.Y."/>
            <person name="Du Z.J."/>
        </authorList>
    </citation>
    <scope>NUCLEOTIDE SEQUENCE [LARGE SCALE GENOMIC DNA]</scope>
    <source>
        <strain evidence="5 6">JDX94</strain>
    </source>
</reference>